<feature type="signal peptide" evidence="1">
    <location>
        <begin position="1"/>
        <end position="18"/>
    </location>
</feature>
<reference evidence="2" key="1">
    <citation type="submission" date="2023-07" db="EMBL/GenBank/DDBJ databases">
        <authorList>
            <person name="Kim M.K."/>
        </authorList>
    </citation>
    <scope>NUCLEOTIDE SEQUENCE</scope>
    <source>
        <strain evidence="2">M29</strain>
    </source>
</reference>
<evidence type="ECO:0000313" key="2">
    <source>
        <dbReference type="EMBL" id="MDO7847765.1"/>
    </source>
</evidence>
<evidence type="ECO:0008006" key="4">
    <source>
        <dbReference type="Google" id="ProtNLM"/>
    </source>
</evidence>
<organism evidence="2 3">
    <name type="scientific">Hymenobacter mellowenesis</name>
    <dbReference type="NCBI Taxonomy" id="3063995"/>
    <lineage>
        <taxon>Bacteria</taxon>
        <taxon>Pseudomonadati</taxon>
        <taxon>Bacteroidota</taxon>
        <taxon>Cytophagia</taxon>
        <taxon>Cytophagales</taxon>
        <taxon>Hymenobacteraceae</taxon>
        <taxon>Hymenobacter</taxon>
    </lineage>
</organism>
<dbReference type="Proteomes" id="UP001167796">
    <property type="component" value="Unassembled WGS sequence"/>
</dbReference>
<name>A0ABT9AD55_9BACT</name>
<sequence>MKAWLIGCWLLAAGPAVAQFNKGVHLQFQFSRVVLASGDTLAGPLAVQFSTDLLYLGQPDGSVRTFVPAAVAAFAVQGQAPLRVHSAKSGMATFDPTVVRLFRTLPWPSERPDRRAEPAFFEQLSEGPVLLLRRQSYVPRTVAFPAEGSNRQFPVGSARQPAHTPAAFRTLTELKDEFYLAWASGEIRPLHHGKKDLLAAFPAHSSQLQAYAKAHGLGYHSAAELHDLVSYVNTLAGAAQ</sequence>
<protein>
    <recommendedName>
        <fullName evidence="4">DUF4369 domain-containing protein</fullName>
    </recommendedName>
</protein>
<comment type="caution">
    <text evidence="2">The sequence shown here is derived from an EMBL/GenBank/DDBJ whole genome shotgun (WGS) entry which is preliminary data.</text>
</comment>
<dbReference type="RefSeq" id="WP_305012444.1">
    <property type="nucleotide sequence ID" value="NZ_JAUQSX010000007.1"/>
</dbReference>
<keyword evidence="3" id="KW-1185">Reference proteome</keyword>
<keyword evidence="1" id="KW-0732">Signal</keyword>
<evidence type="ECO:0000313" key="3">
    <source>
        <dbReference type="Proteomes" id="UP001167796"/>
    </source>
</evidence>
<gene>
    <name evidence="2" type="ORF">Q5H92_15460</name>
</gene>
<evidence type="ECO:0000256" key="1">
    <source>
        <dbReference type="SAM" id="SignalP"/>
    </source>
</evidence>
<accession>A0ABT9AD55</accession>
<dbReference type="EMBL" id="JAUQSX010000007">
    <property type="protein sequence ID" value="MDO7847765.1"/>
    <property type="molecule type" value="Genomic_DNA"/>
</dbReference>
<feature type="chain" id="PRO_5046863836" description="DUF4369 domain-containing protein" evidence="1">
    <location>
        <begin position="19"/>
        <end position="240"/>
    </location>
</feature>
<proteinExistence type="predicted"/>